<sequence>MSYYQRFEQIVAIILTLLLSLVVAVALVHLTWRILTLIVLGVVDPANQSVFQVVFGMVMTLLIALEFNHSVLSIAERQNSIVQIKTVLLIALLALVRKFIILDATKIDPMTLLGLSAAILALGAIYWLVREQEGRQKRE</sequence>
<feature type="transmembrane region" description="Helical" evidence="6">
    <location>
        <begin position="49"/>
        <end position="68"/>
    </location>
</feature>
<comment type="subcellular location">
    <subcellularLocation>
        <location evidence="1">Cell membrane</location>
        <topology evidence="1">Multi-pass membrane protein</topology>
    </subcellularLocation>
</comment>
<dbReference type="Pfam" id="PF06146">
    <property type="entry name" value="PsiE"/>
    <property type="match status" value="1"/>
</dbReference>
<keyword evidence="2" id="KW-1003">Cell membrane</keyword>
<feature type="transmembrane region" description="Helical" evidence="6">
    <location>
        <begin position="80"/>
        <end position="100"/>
    </location>
</feature>
<evidence type="ECO:0000256" key="2">
    <source>
        <dbReference type="ARBA" id="ARBA00022475"/>
    </source>
</evidence>
<reference evidence="7 8" key="1">
    <citation type="submission" date="2020-06" db="EMBL/GenBank/DDBJ databases">
        <title>Halomonas sp. QX-1 draft genome sequence.</title>
        <authorList>
            <person name="Qiu X."/>
        </authorList>
    </citation>
    <scope>NUCLEOTIDE SEQUENCE [LARGE SCALE GENOMIC DNA]</scope>
    <source>
        <strain evidence="7 8">QX-1</strain>
    </source>
</reference>
<evidence type="ECO:0000256" key="5">
    <source>
        <dbReference type="ARBA" id="ARBA00023136"/>
    </source>
</evidence>
<dbReference type="AlphaFoldDB" id="A0A7Y6RC07"/>
<evidence type="ECO:0000313" key="8">
    <source>
        <dbReference type="Proteomes" id="UP000589984"/>
    </source>
</evidence>
<keyword evidence="3 6" id="KW-0812">Transmembrane</keyword>
<dbReference type="EMBL" id="JABWCV010000007">
    <property type="protein sequence ID" value="NVF14200.1"/>
    <property type="molecule type" value="Genomic_DNA"/>
</dbReference>
<evidence type="ECO:0000256" key="4">
    <source>
        <dbReference type="ARBA" id="ARBA00022989"/>
    </source>
</evidence>
<feature type="transmembrane region" description="Helical" evidence="6">
    <location>
        <begin position="112"/>
        <end position="129"/>
    </location>
</feature>
<proteinExistence type="predicted"/>
<keyword evidence="8" id="KW-1185">Reference proteome</keyword>
<evidence type="ECO:0000256" key="1">
    <source>
        <dbReference type="ARBA" id="ARBA00004651"/>
    </source>
</evidence>
<evidence type="ECO:0000313" key="7">
    <source>
        <dbReference type="EMBL" id="NVF14200.1"/>
    </source>
</evidence>
<evidence type="ECO:0000256" key="6">
    <source>
        <dbReference type="SAM" id="Phobius"/>
    </source>
</evidence>
<feature type="transmembrane region" description="Helical" evidence="6">
    <location>
        <begin position="12"/>
        <end position="43"/>
    </location>
</feature>
<comment type="caution">
    <text evidence="7">The sequence shown here is derived from an EMBL/GenBank/DDBJ whole genome shotgun (WGS) entry which is preliminary data.</text>
</comment>
<name>A0A7Y6RC07_9GAMM</name>
<organism evidence="7 8">
    <name type="scientific">Vreelandella maris</name>
    <dbReference type="NCBI Taxonomy" id="2729617"/>
    <lineage>
        <taxon>Bacteria</taxon>
        <taxon>Pseudomonadati</taxon>
        <taxon>Pseudomonadota</taxon>
        <taxon>Gammaproteobacteria</taxon>
        <taxon>Oceanospirillales</taxon>
        <taxon>Halomonadaceae</taxon>
        <taxon>Vreelandella</taxon>
    </lineage>
</organism>
<dbReference type="GO" id="GO:0005886">
    <property type="term" value="C:plasma membrane"/>
    <property type="evidence" value="ECO:0007669"/>
    <property type="project" value="UniProtKB-SubCell"/>
</dbReference>
<protein>
    <submittedName>
        <fullName evidence="7">Phosphate-starvation-inducible PsiE family protein</fullName>
    </submittedName>
</protein>
<gene>
    <name evidence="7" type="ORF">HUO07_08430</name>
</gene>
<dbReference type="InterPro" id="IPR020948">
    <property type="entry name" value="P_starv_induced_PsiE-like"/>
</dbReference>
<keyword evidence="4 6" id="KW-1133">Transmembrane helix</keyword>
<evidence type="ECO:0000256" key="3">
    <source>
        <dbReference type="ARBA" id="ARBA00022692"/>
    </source>
</evidence>
<accession>A0A7Y6RC07</accession>
<dbReference type="RefSeq" id="WP_176303196.1">
    <property type="nucleotide sequence ID" value="NZ_JABWCV010000007.1"/>
</dbReference>
<dbReference type="Proteomes" id="UP000589984">
    <property type="component" value="Unassembled WGS sequence"/>
</dbReference>
<keyword evidence="5 6" id="KW-0472">Membrane</keyword>